<comment type="caution">
    <text evidence="2">The sequence shown here is derived from an EMBL/GenBank/DDBJ whole genome shotgun (WGS) entry which is preliminary data.</text>
</comment>
<proteinExistence type="predicted"/>
<evidence type="ECO:0000313" key="2">
    <source>
        <dbReference type="EMBL" id="GAA5072433.1"/>
    </source>
</evidence>
<protein>
    <submittedName>
        <fullName evidence="2">Uncharacterized protein</fullName>
    </submittedName>
</protein>
<dbReference type="InterPro" id="IPR016161">
    <property type="entry name" value="Ald_DH/histidinol_DH"/>
</dbReference>
<dbReference type="SUPFAM" id="SSF53720">
    <property type="entry name" value="ALDH-like"/>
    <property type="match status" value="1"/>
</dbReference>
<feature type="region of interest" description="Disordered" evidence="1">
    <location>
        <begin position="239"/>
        <end position="260"/>
    </location>
</feature>
<evidence type="ECO:0000313" key="3">
    <source>
        <dbReference type="Proteomes" id="UP001500124"/>
    </source>
</evidence>
<gene>
    <name evidence="2" type="ORF">GCM10023336_59240</name>
</gene>
<accession>A0ABP9LAV0</accession>
<reference evidence="3" key="1">
    <citation type="journal article" date="2019" name="Int. J. Syst. Evol. Microbiol.">
        <title>The Global Catalogue of Microorganisms (GCM) 10K type strain sequencing project: providing services to taxonomists for standard genome sequencing and annotation.</title>
        <authorList>
            <consortium name="The Broad Institute Genomics Platform"/>
            <consortium name="The Broad Institute Genome Sequencing Center for Infectious Disease"/>
            <person name="Wu L."/>
            <person name="Ma J."/>
        </authorList>
    </citation>
    <scope>NUCLEOTIDE SEQUENCE [LARGE SCALE GENOMIC DNA]</scope>
    <source>
        <strain evidence="3">JCM 18410</strain>
    </source>
</reference>
<dbReference type="Gene3D" id="3.40.309.10">
    <property type="entry name" value="Aldehyde Dehydrogenase, Chain A, domain 2"/>
    <property type="match status" value="1"/>
</dbReference>
<evidence type="ECO:0000256" key="1">
    <source>
        <dbReference type="SAM" id="MobiDB-lite"/>
    </source>
</evidence>
<feature type="compositionally biased region" description="Pro residues" evidence="1">
    <location>
        <begin position="247"/>
        <end position="260"/>
    </location>
</feature>
<dbReference type="Proteomes" id="UP001500124">
    <property type="component" value="Unassembled WGS sequence"/>
</dbReference>
<organism evidence="2 3">
    <name type="scientific">Streptomyces similanensis</name>
    <dbReference type="NCBI Taxonomy" id="1274988"/>
    <lineage>
        <taxon>Bacteria</taxon>
        <taxon>Bacillati</taxon>
        <taxon>Actinomycetota</taxon>
        <taxon>Actinomycetes</taxon>
        <taxon>Kitasatosporales</taxon>
        <taxon>Streptomycetaceae</taxon>
        <taxon>Streptomyces</taxon>
    </lineage>
</organism>
<keyword evidence="3" id="KW-1185">Reference proteome</keyword>
<sequence length="260" mass="27504">MNTTPQVIDFDRGTQSCQARRPAALLQDRGRYTGGRSPPGRGNRVDSLAVRHRPAPPRLIARRTCGPLCPTDRKAPTGTPTPDVCPESGRARLSYRRAAARDLHPDAEKPGGTPERTLLTGLDLTDPDETAFTTEYFSPVLGVAEFPGTATQFLDTAVTAANERLHGTLGANLIAHPDTIKALVHHLRAAVADLRHGTIAINAWTGVGYATPPAPLGAPTPATPSTTSRAAWASFTTPFSWTTPNAPSSPAPSVPHPAHS</sequence>
<dbReference type="EMBL" id="BAABKC010000096">
    <property type="protein sequence ID" value="GAA5072433.1"/>
    <property type="molecule type" value="Genomic_DNA"/>
</dbReference>
<feature type="region of interest" description="Disordered" evidence="1">
    <location>
        <begin position="64"/>
        <end position="88"/>
    </location>
</feature>
<dbReference type="InterPro" id="IPR016163">
    <property type="entry name" value="Ald_DH_C"/>
</dbReference>
<name>A0ABP9LAV0_9ACTN</name>